<proteinExistence type="predicted"/>
<protein>
    <submittedName>
        <fullName evidence="2">Uncharacterized protein</fullName>
    </submittedName>
</protein>
<evidence type="ECO:0000313" key="3">
    <source>
        <dbReference type="Proteomes" id="UP001497497"/>
    </source>
</evidence>
<sequence>SGLIFRLKDKETILPEKIKLAKFAWISEDVHIPNKHQQILDFICGLLVNKKKHNFKNSEVALIWRTLDKFLSVSGSSAIVKSSVLLAVVDGLNSVTSLDGLNSLDVPVDDHILCIINCACQLLTLQSVVSSQFETLCSVLASVCHLLLNNSFGDTIFSRLQEFLHAIIVVLIRCHRSHLVQAQALQTVTDRALKPALSVLNEKSYPLLAEFLLGCLLHEDHHENYAAYLKQMFNEPGLGHNKPTSKSIGNVFTTLSSHCLKKHTPPSLSFVTKFTKAFVQQNKKNPRICYLLLQYFVKLISEASDDSPDKDWWMASVAQCVDACQHCDIFSANSDKNDMLKWFFQITEQVLEQKRSPSWFLYLSCLINMNHLVVEKYWASVLSQSLLAEELSKECHSAQDQFLSNVMSTYLKLRRSSDLLVAMLTSVNGAGREMVHLKQLPQFYDSVSQMFSEVPVATMLEMWGKLQISATELVSECLSGPTPKLQWTLNLFTCLLEHARLLDHRSGAVLHQRVVELVKGLEQDILLPLMKNTKTKKCAAVVDLLAAWTMVKILLFPRWREAPRGDGEDKSDLDAAATKLFKEVNPSTQVLLSVQRVTLASLQESKSIKDLLIEQPNIDDIADSLLPSQVLTQEVILKAWNHKTEDLSLRQLPVSLFHHFSRLFPLIGLRLSDEVLDKCAQLVVEVLTFTPQDTEKSVPDTSSTNLLLEVHSFLIHPATKENARLQEKITLAVWKHVFSSLDVPTQSPNKKKRKSVCGTVSCETVKMFLTQEGPDNVKCAVSLKDLRGDLEIKPHFKHLLDMVGCLNLEYIPHVNLKNQIGLLMLLCFLQKHNNDSLEMCAKQHLIHSLSIANLSALFHCVDPTQLLTFIIGVCPQENSVNQELLHTVVHGVLNDHEAVLSMPGYGKQLVEDLVSGSNNYIKLKVLSLMVKNCQRYITKSFHIPAVQNAALELFFTVAKFVIKHGLTYFNLGNEPTKDNEKEIFKDGKPTPVKKRKRQSSKSSHCQEVTELSSRSIILECVNQVLLLWSVHVADEQTNKLLSSMVGEMTAKVLSEPQKIQETEIRFLEACCLSHLRCSRNETETGPPAAANINFLPVSQLGHIIDVITDLSVAHTSGILRSSNSNTGSCCLLESRATWPTTLVAHIDLLTALMACSDELTFCLILEKLMQLMVVSEDDQWPAVLVAVAVWRRWFTSQLLSDALVRVLFKYVYQFMSTVLSLLSIKKVAQPPVASLVQRFILDTLSDFVDLGKTQITPRMILLCLSAGVAYSLTSTHDVVALYQLTNAILVHHTNTALTAVPSIICVVNKLISVCLHLGSDEQLSSDVSLLGRVVDCGQLITRLLTLLSSSAYKQDLSKVAHTVIG</sequence>
<feature type="non-terminal residue" evidence="2">
    <location>
        <position position="1"/>
    </location>
</feature>
<gene>
    <name evidence="2" type="ORF">GSLYS_00009100001</name>
</gene>
<feature type="compositionally biased region" description="Basic and acidic residues" evidence="1">
    <location>
        <begin position="979"/>
        <end position="988"/>
    </location>
</feature>
<accession>A0AAV2HM50</accession>
<reference evidence="2 3" key="1">
    <citation type="submission" date="2024-04" db="EMBL/GenBank/DDBJ databases">
        <authorList>
            <consortium name="Genoscope - CEA"/>
            <person name="William W."/>
        </authorList>
    </citation>
    <scope>NUCLEOTIDE SEQUENCE [LARGE SCALE GENOMIC DNA]</scope>
</reference>
<dbReference type="EMBL" id="CAXITT010000193">
    <property type="protein sequence ID" value="CAL1535140.1"/>
    <property type="molecule type" value="Genomic_DNA"/>
</dbReference>
<evidence type="ECO:0000313" key="2">
    <source>
        <dbReference type="EMBL" id="CAL1535140.1"/>
    </source>
</evidence>
<evidence type="ECO:0000256" key="1">
    <source>
        <dbReference type="SAM" id="MobiDB-lite"/>
    </source>
</evidence>
<name>A0AAV2HM50_LYMST</name>
<dbReference type="Proteomes" id="UP001497497">
    <property type="component" value="Unassembled WGS sequence"/>
</dbReference>
<feature type="non-terminal residue" evidence="2">
    <location>
        <position position="1365"/>
    </location>
</feature>
<organism evidence="2 3">
    <name type="scientific">Lymnaea stagnalis</name>
    <name type="common">Great pond snail</name>
    <name type="synonym">Helix stagnalis</name>
    <dbReference type="NCBI Taxonomy" id="6523"/>
    <lineage>
        <taxon>Eukaryota</taxon>
        <taxon>Metazoa</taxon>
        <taxon>Spiralia</taxon>
        <taxon>Lophotrochozoa</taxon>
        <taxon>Mollusca</taxon>
        <taxon>Gastropoda</taxon>
        <taxon>Heterobranchia</taxon>
        <taxon>Euthyneura</taxon>
        <taxon>Panpulmonata</taxon>
        <taxon>Hygrophila</taxon>
        <taxon>Lymnaeoidea</taxon>
        <taxon>Lymnaeidae</taxon>
        <taxon>Lymnaea</taxon>
    </lineage>
</organism>
<feature type="region of interest" description="Disordered" evidence="1">
    <location>
        <begin position="979"/>
        <end position="1004"/>
    </location>
</feature>
<keyword evidence="3" id="KW-1185">Reference proteome</keyword>
<comment type="caution">
    <text evidence="2">The sequence shown here is derived from an EMBL/GenBank/DDBJ whole genome shotgun (WGS) entry which is preliminary data.</text>
</comment>